<dbReference type="PANTHER" id="PTHR13691:SF73">
    <property type="entry name" value="LARGE RIBOSOMAL SUBUNIT PROTEIN UL2M"/>
    <property type="match status" value="1"/>
</dbReference>
<evidence type="ECO:0000256" key="9">
    <source>
        <dbReference type="SAM" id="MobiDB-lite"/>
    </source>
</evidence>
<keyword evidence="3" id="KW-0809">Transit peptide</keyword>
<dbReference type="InterPro" id="IPR022666">
    <property type="entry name" value="Ribosomal_uL2_RNA-bd_dom"/>
</dbReference>
<dbReference type="Pfam" id="PF03947">
    <property type="entry name" value="Ribosomal_L2_C"/>
    <property type="match status" value="1"/>
</dbReference>
<evidence type="ECO:0000256" key="1">
    <source>
        <dbReference type="ARBA" id="ARBA00004173"/>
    </source>
</evidence>
<dbReference type="SMART" id="SM01383">
    <property type="entry name" value="Ribosomal_L2"/>
    <property type="match status" value="1"/>
</dbReference>
<dbReference type="InterPro" id="IPR002171">
    <property type="entry name" value="Ribosomal_uL2"/>
</dbReference>
<dbReference type="GO" id="GO:0005762">
    <property type="term" value="C:mitochondrial large ribosomal subunit"/>
    <property type="evidence" value="ECO:0007669"/>
    <property type="project" value="TreeGrafter"/>
</dbReference>
<evidence type="ECO:0000256" key="4">
    <source>
        <dbReference type="ARBA" id="ARBA00022980"/>
    </source>
</evidence>
<dbReference type="GO" id="GO:0005743">
    <property type="term" value="C:mitochondrial inner membrane"/>
    <property type="evidence" value="ECO:0007669"/>
    <property type="project" value="UniProtKB-ARBA"/>
</dbReference>
<evidence type="ECO:0000256" key="3">
    <source>
        <dbReference type="ARBA" id="ARBA00022946"/>
    </source>
</evidence>
<dbReference type="SUPFAM" id="SSF50104">
    <property type="entry name" value="Translation proteins SH3-like domain"/>
    <property type="match status" value="1"/>
</dbReference>
<feature type="domain" description="Large ribosomal subunit protein uL2 C-terminal" evidence="10">
    <location>
        <begin position="247"/>
        <end position="364"/>
    </location>
</feature>
<dbReference type="PANTHER" id="PTHR13691">
    <property type="entry name" value="RIBOSOMAL PROTEIN L2"/>
    <property type="match status" value="1"/>
</dbReference>
<dbReference type="Proteomes" id="UP001279410">
    <property type="component" value="Unassembled WGS sequence"/>
</dbReference>
<proteinExistence type="inferred from homology"/>
<evidence type="ECO:0000313" key="13">
    <source>
        <dbReference type="Proteomes" id="UP001279410"/>
    </source>
</evidence>
<accession>A0AAD3RJY5</accession>
<evidence type="ECO:0000256" key="7">
    <source>
        <dbReference type="ARBA" id="ARBA00069872"/>
    </source>
</evidence>
<feature type="domain" description="Large ribosomal subunit protein uL2 RNA-binding" evidence="11">
    <location>
        <begin position="154"/>
        <end position="236"/>
    </location>
</feature>
<comment type="subcellular location">
    <subcellularLocation>
        <location evidence="1">Mitochondrion</location>
    </subcellularLocation>
</comment>
<evidence type="ECO:0000256" key="8">
    <source>
        <dbReference type="ARBA" id="ARBA00082723"/>
    </source>
</evidence>
<keyword evidence="6" id="KW-0687">Ribonucleoprotein</keyword>
<dbReference type="Gene3D" id="2.30.30.30">
    <property type="match status" value="1"/>
</dbReference>
<keyword evidence="4 12" id="KW-0689">Ribosomal protein</keyword>
<feature type="compositionally biased region" description="Basic and acidic residues" evidence="9">
    <location>
        <begin position="27"/>
        <end position="39"/>
    </location>
</feature>
<dbReference type="AlphaFoldDB" id="A0AAD3RJY5"/>
<reference evidence="12" key="1">
    <citation type="submission" date="2022-08" db="EMBL/GenBank/DDBJ databases">
        <title>Genome sequencing of akame (Lates japonicus).</title>
        <authorList>
            <person name="Hashiguchi Y."/>
            <person name="Takahashi H."/>
        </authorList>
    </citation>
    <scope>NUCLEOTIDE SEQUENCE</scope>
    <source>
        <strain evidence="12">Kochi</strain>
    </source>
</reference>
<dbReference type="FunFam" id="2.30.30.30:FF:000025">
    <property type="entry name" value="39S ribosomal protein L2, mitochondrial"/>
    <property type="match status" value="1"/>
</dbReference>
<evidence type="ECO:0000259" key="10">
    <source>
        <dbReference type="SMART" id="SM01382"/>
    </source>
</evidence>
<dbReference type="InterPro" id="IPR008991">
    <property type="entry name" value="Translation_prot_SH3-like_sf"/>
</dbReference>
<keyword evidence="13" id="KW-1185">Reference proteome</keyword>
<dbReference type="InterPro" id="IPR022669">
    <property type="entry name" value="Ribosomal_uL2_C"/>
</dbReference>
<dbReference type="Pfam" id="PF00181">
    <property type="entry name" value="Ribosomal_L2_N"/>
    <property type="match status" value="1"/>
</dbReference>
<keyword evidence="5" id="KW-0496">Mitochondrion</keyword>
<dbReference type="SUPFAM" id="SSF50249">
    <property type="entry name" value="Nucleic acid-binding proteins"/>
    <property type="match status" value="1"/>
</dbReference>
<dbReference type="GO" id="GO:0003723">
    <property type="term" value="F:RNA binding"/>
    <property type="evidence" value="ECO:0007669"/>
    <property type="project" value="TreeGrafter"/>
</dbReference>
<evidence type="ECO:0000256" key="5">
    <source>
        <dbReference type="ARBA" id="ARBA00023128"/>
    </source>
</evidence>
<evidence type="ECO:0000256" key="6">
    <source>
        <dbReference type="ARBA" id="ARBA00023274"/>
    </source>
</evidence>
<sequence>MMVTFPLLAENNQHQLRAHIKRQPRPQWEENRGVQRSRLDGGGSHPDLLCFSILIRHKGIDLMRHNGIGSSNTKEDVVMALSCLTRGLRSLTVSQPALLSSQVAAQCKLGAQVPTTVGQHRGFLTTAPLEQNKTFWKKREKYTIKPIGMKKTGGRDHTGKIRTHGIGGGHKQRYRWIDFQRLRYEPGKEDQPFEEKVVEVRYDPCRSADIALVAGGNRKRWIIATENMHAGDIIKTSGVIGRMAVLANEGDAYALGALPVGTLVNNLEILPRRGAEYIRAAGTSGVLLRKVNGTAIVQLPSKQQVQVLETCMVTVGRVSNVDHNKQIIGKAGRNRWFGVRPSSGLWQRKGGWAGRKIKPLPAMKSYVNLPSIAAK</sequence>
<evidence type="ECO:0000256" key="2">
    <source>
        <dbReference type="ARBA" id="ARBA00005636"/>
    </source>
</evidence>
<feature type="region of interest" description="Disordered" evidence="9">
    <location>
        <begin position="17"/>
        <end position="40"/>
    </location>
</feature>
<protein>
    <recommendedName>
        <fullName evidence="7">Large ribosomal subunit protein uL2m</fullName>
    </recommendedName>
    <alternativeName>
        <fullName evidence="8">39S ribosomal protein L2, mitochondrial</fullName>
    </alternativeName>
</protein>
<dbReference type="Gene3D" id="2.40.50.140">
    <property type="entry name" value="Nucleic acid-binding proteins"/>
    <property type="match status" value="1"/>
</dbReference>
<dbReference type="InterPro" id="IPR014722">
    <property type="entry name" value="Rib_uL2_dom2"/>
</dbReference>
<gene>
    <name evidence="12" type="ORF">AKAME5_002252700</name>
</gene>
<organism evidence="12 13">
    <name type="scientific">Lates japonicus</name>
    <name type="common">Japanese lates</name>
    <dbReference type="NCBI Taxonomy" id="270547"/>
    <lineage>
        <taxon>Eukaryota</taxon>
        <taxon>Metazoa</taxon>
        <taxon>Chordata</taxon>
        <taxon>Craniata</taxon>
        <taxon>Vertebrata</taxon>
        <taxon>Euteleostomi</taxon>
        <taxon>Actinopterygii</taxon>
        <taxon>Neopterygii</taxon>
        <taxon>Teleostei</taxon>
        <taxon>Neoteleostei</taxon>
        <taxon>Acanthomorphata</taxon>
        <taxon>Carangaria</taxon>
        <taxon>Carangaria incertae sedis</taxon>
        <taxon>Centropomidae</taxon>
        <taxon>Lates</taxon>
    </lineage>
</organism>
<comment type="caution">
    <text evidence="12">The sequence shown here is derived from an EMBL/GenBank/DDBJ whole genome shotgun (WGS) entry which is preliminary data.</text>
</comment>
<dbReference type="GO" id="GO:0032543">
    <property type="term" value="P:mitochondrial translation"/>
    <property type="evidence" value="ECO:0007669"/>
    <property type="project" value="TreeGrafter"/>
</dbReference>
<dbReference type="GO" id="GO:0003735">
    <property type="term" value="F:structural constituent of ribosome"/>
    <property type="evidence" value="ECO:0007669"/>
    <property type="project" value="InterPro"/>
</dbReference>
<dbReference type="FunFam" id="2.40.50.140:FF:000157">
    <property type="entry name" value="39S ribosomal protein L2, mitochondrial"/>
    <property type="match status" value="1"/>
</dbReference>
<dbReference type="InterPro" id="IPR012340">
    <property type="entry name" value="NA-bd_OB-fold"/>
</dbReference>
<evidence type="ECO:0000313" key="12">
    <source>
        <dbReference type="EMBL" id="GLD71206.1"/>
    </source>
</evidence>
<feature type="region of interest" description="Disordered" evidence="9">
    <location>
        <begin position="148"/>
        <end position="167"/>
    </location>
</feature>
<comment type="similarity">
    <text evidence="2">Belongs to the universal ribosomal protein uL2 family.</text>
</comment>
<dbReference type="SMART" id="SM01382">
    <property type="entry name" value="Ribosomal_L2_C"/>
    <property type="match status" value="1"/>
</dbReference>
<dbReference type="EMBL" id="BRZM01000543">
    <property type="protein sequence ID" value="GLD71206.1"/>
    <property type="molecule type" value="Genomic_DNA"/>
</dbReference>
<name>A0AAD3RJY5_LATJO</name>
<evidence type="ECO:0000259" key="11">
    <source>
        <dbReference type="SMART" id="SM01383"/>
    </source>
</evidence>